<keyword evidence="1" id="KW-1133">Transmembrane helix</keyword>
<dbReference type="EMBL" id="AMFJ01000095">
    <property type="protein sequence ID" value="EKE29801.1"/>
    <property type="molecule type" value="Genomic_DNA"/>
</dbReference>
<feature type="transmembrane region" description="Helical" evidence="1">
    <location>
        <begin position="156"/>
        <end position="177"/>
    </location>
</feature>
<keyword evidence="1" id="KW-0472">Membrane</keyword>
<feature type="transmembrane region" description="Helical" evidence="1">
    <location>
        <begin position="27"/>
        <end position="48"/>
    </location>
</feature>
<comment type="caution">
    <text evidence="2">The sequence shown here is derived from an EMBL/GenBank/DDBJ whole genome shotgun (WGS) entry which is preliminary data.</text>
</comment>
<name>K2FF09_9BACT</name>
<accession>K2FF09</accession>
<evidence type="ECO:0000256" key="1">
    <source>
        <dbReference type="SAM" id="Phobius"/>
    </source>
</evidence>
<organism evidence="2">
    <name type="scientific">uncultured bacterium</name>
    <name type="common">gcode 4</name>
    <dbReference type="NCBI Taxonomy" id="1234023"/>
    <lineage>
        <taxon>Bacteria</taxon>
        <taxon>environmental samples</taxon>
    </lineage>
</organism>
<reference evidence="2" key="1">
    <citation type="journal article" date="2012" name="Science">
        <title>Fermentation, hydrogen, and sulfur metabolism in multiple uncultivated bacterial phyla.</title>
        <authorList>
            <person name="Wrighton K.C."/>
            <person name="Thomas B.C."/>
            <person name="Sharon I."/>
            <person name="Miller C.S."/>
            <person name="Castelle C.J."/>
            <person name="VerBerkmoes N.C."/>
            <person name="Wilkins M.J."/>
            <person name="Hettich R.L."/>
            <person name="Lipton M.S."/>
            <person name="Williams K.H."/>
            <person name="Long P.E."/>
            <person name="Banfield J.F."/>
        </authorList>
    </citation>
    <scope>NUCLEOTIDE SEQUENCE [LARGE SCALE GENOMIC DNA]</scope>
</reference>
<dbReference type="AntiFam" id="ANF00122">
    <property type="entry name" value="Shadow ORF (opposite clpB)"/>
</dbReference>
<gene>
    <name evidence="2" type="ORF">ACD_2C00095G0003</name>
</gene>
<protein>
    <submittedName>
        <fullName evidence="2">Uncharacterized protein</fullName>
    </submittedName>
</protein>
<dbReference type="AlphaFoldDB" id="K2FF09"/>
<feature type="transmembrane region" description="Helical" evidence="1">
    <location>
        <begin position="111"/>
        <end position="136"/>
    </location>
</feature>
<proteinExistence type="predicted"/>
<keyword evidence="1" id="KW-0812">Transmembrane</keyword>
<evidence type="ECO:0000313" key="2">
    <source>
        <dbReference type="EMBL" id="EKE29801.1"/>
    </source>
</evidence>
<sequence>MASSWFGSSIITGWNLLSRAWSRSMNFLYSFMVVAQMTLICHLARAGFSRFQASDHHSELPTQTIICTSSMKSITSQLDFSTSFRTALSLSSNSHLNFAQAMRDHISRDMIFFHFRLSGTSFSTIFLAIHSTIAVFQTQGSQIITGLFFCLLDKIWMVRLVSSSLQITGSIFHSFAISTRSMQYFLSDSYMFSASFEVTLSQCLIFSTSFL</sequence>